<dbReference type="InterPro" id="IPR020459">
    <property type="entry name" value="AMP-binding"/>
</dbReference>
<organism evidence="5 7">
    <name type="scientific">Pseudoalteromonas citrea</name>
    <dbReference type="NCBI Taxonomy" id="43655"/>
    <lineage>
        <taxon>Bacteria</taxon>
        <taxon>Pseudomonadati</taxon>
        <taxon>Pseudomonadota</taxon>
        <taxon>Gammaproteobacteria</taxon>
        <taxon>Alteromonadales</taxon>
        <taxon>Pseudoalteromonadaceae</taxon>
        <taxon>Pseudoalteromonas</taxon>
    </lineage>
</organism>
<dbReference type="SMART" id="SM00823">
    <property type="entry name" value="PKS_PP"/>
    <property type="match status" value="1"/>
</dbReference>
<evidence type="ECO:0000256" key="2">
    <source>
        <dbReference type="ARBA" id="ARBA00022553"/>
    </source>
</evidence>
<dbReference type="FunFam" id="3.40.50.980:FF:000001">
    <property type="entry name" value="Non-ribosomal peptide synthetase"/>
    <property type="match status" value="1"/>
</dbReference>
<dbReference type="GO" id="GO:0003824">
    <property type="term" value="F:catalytic activity"/>
    <property type="evidence" value="ECO:0007669"/>
    <property type="project" value="InterPro"/>
</dbReference>
<dbReference type="Gene3D" id="3.30.559.30">
    <property type="entry name" value="Nonribosomal peptide synthetase, condensation domain"/>
    <property type="match status" value="1"/>
</dbReference>
<gene>
    <name evidence="5" type="ORF">CWB96_11735</name>
    <name evidence="4" type="ORF">CWB97_07755</name>
</gene>
<dbReference type="CDD" id="cd05930">
    <property type="entry name" value="A_NRPS"/>
    <property type="match status" value="1"/>
</dbReference>
<dbReference type="Gene3D" id="1.10.1200.10">
    <property type="entry name" value="ACP-like"/>
    <property type="match status" value="1"/>
</dbReference>
<keyword evidence="1" id="KW-0596">Phosphopantetheine</keyword>
<dbReference type="InterPro" id="IPR025110">
    <property type="entry name" value="AMP-bd_C"/>
</dbReference>
<feature type="domain" description="Carrier" evidence="3">
    <location>
        <begin position="1061"/>
        <end position="1136"/>
    </location>
</feature>
<evidence type="ECO:0000313" key="7">
    <source>
        <dbReference type="Proteomes" id="UP000307706"/>
    </source>
</evidence>
<dbReference type="Proteomes" id="UP000307706">
    <property type="component" value="Unassembled WGS sequence"/>
</dbReference>
<dbReference type="SUPFAM" id="SSF52777">
    <property type="entry name" value="CoA-dependent acyltransferases"/>
    <property type="match status" value="2"/>
</dbReference>
<sequence>MMDLNTLISQLASLDITIRLDGEDQLKLVGKKENLTTELVESIKLKKAEVIGLLKKKRQQANQVTIKARVRKEKEPLSFNQARVWFIDRMKGHSSEYNMPQLFEVKGDCDLDKISHAFKAVIERHEVLRTVYVEENGEPYQQIRAMNEVEFNVSLHDLRTKSGSTKEDKQAIIEQEVNQSFDLTKDLMLKVTFIREQDDYGTLLLNIHHIASDGWSMDVIMQEFFECYNAASQCTRLQLPKLNFQYADYAHWQREHVSDSNQLKYWQTQLAGAPVSHSLPLDFERPNNKQFSAKTVTGGLPADISDRLLALAKTLKLTPFMLLHGVFSLVLSRYSNNQDILVGTPIANRNDHELQPLIGFFANTLVLRADTSKASISEYFEHIRSVHLEAQANQDLPFEQIVEKLKVPRATAHTPLFQIMFTANNGVEQHGSPAVQLDTLEIAPVESTSSQAKFDLDVNLKIDSDGVVLNWLYDTSLFNEASIARLNDYFCNLLVNITAVGIAFDEPLKTIKMLGDEEEKSLCSIFANRSDEVTNIPLYIHQIFEKQAALYPSDAALVLGDDSLSYSELNNKANQLAHYIIEHYRVKPDTVIGLCTPRSIEMVIGILAILKSGGAYIPLDPEAPINRLEHMISDSKLELILGVGSVLEKLPKFSGTFLPIEDSQDNQQNIYDIYAKDNLPTEKLGLQPDHLAYVIYTSGSTGKPKGVMVEHRSVCNYLDTVRTYMTDGVQASIVSSTLNFDATVTSLYAAWLIGKPLTLLNEQEHIFDELLVSMSDMEKAIYKVTPAHLEGLVSNTPILSEHIVVVGGEQFSAELAKQAINFLPNATFINEYGPTEATVGCSGYQFNSSAVFDNKQISVPIGTAFKNTQLYILNHDELSPVGTVGELYIGGDCLARGYLNSTELTAQRFIDNPYCQTNRSGQLRERLYRTGDLVRSLPDGTLEYVGRIDNQVKIRGHRIELDEIKAAICSHNLVSSAYVDVTSLPNGESHIVAYTVLKDAQFTEDDVIEQIRVSLVDELPKYMMPSGFIKIDELPLTLNGKVDQTQLPELSMNNLTLTYVPPSSELECKVAQAWQTLLGLERVGLRDNFFVLGGHSLLLVKLVKEIEVTLGVKVPISLMFELPDLESLCAYIALNTAPESVDVTGEDVESFEI</sequence>
<dbReference type="PANTHER" id="PTHR45527:SF1">
    <property type="entry name" value="FATTY ACID SYNTHASE"/>
    <property type="match status" value="1"/>
</dbReference>
<dbReference type="InterPro" id="IPR020806">
    <property type="entry name" value="PKS_PP-bd"/>
</dbReference>
<dbReference type="SUPFAM" id="SSF47336">
    <property type="entry name" value="ACP-like"/>
    <property type="match status" value="1"/>
</dbReference>
<dbReference type="GO" id="GO:0044550">
    <property type="term" value="P:secondary metabolite biosynthetic process"/>
    <property type="evidence" value="ECO:0007669"/>
    <property type="project" value="TreeGrafter"/>
</dbReference>
<dbReference type="InterPro" id="IPR044894">
    <property type="entry name" value="TubC_N_sf"/>
</dbReference>
<dbReference type="Pfam" id="PF00501">
    <property type="entry name" value="AMP-binding"/>
    <property type="match status" value="1"/>
</dbReference>
<dbReference type="Proteomes" id="UP000305730">
    <property type="component" value="Unassembled WGS sequence"/>
</dbReference>
<reference evidence="7" key="2">
    <citation type="submission" date="2019-06" db="EMBL/GenBank/DDBJ databases">
        <title>Co-occurence of chitin degradation, pigmentation and bioactivity in marine Pseudoalteromonas.</title>
        <authorList>
            <person name="Sonnenschein E.C."/>
            <person name="Bech P.K."/>
        </authorList>
    </citation>
    <scope>NUCLEOTIDE SEQUENCE [LARGE SCALE GENOMIC DNA]</scope>
    <source>
        <strain evidence="7">S2231</strain>
        <strain evidence="4">S2233</strain>
    </source>
</reference>
<dbReference type="InterPro" id="IPR001242">
    <property type="entry name" value="Condensation_dom"/>
</dbReference>
<dbReference type="GO" id="GO:0005737">
    <property type="term" value="C:cytoplasm"/>
    <property type="evidence" value="ECO:0007669"/>
    <property type="project" value="TreeGrafter"/>
</dbReference>
<dbReference type="Gene3D" id="3.40.50.980">
    <property type="match status" value="2"/>
</dbReference>
<dbReference type="Pfam" id="PF00550">
    <property type="entry name" value="PP-binding"/>
    <property type="match status" value="1"/>
</dbReference>
<dbReference type="InterPro" id="IPR020845">
    <property type="entry name" value="AMP-binding_CS"/>
</dbReference>
<dbReference type="CDD" id="cd19531">
    <property type="entry name" value="LCL_NRPS-like"/>
    <property type="match status" value="1"/>
</dbReference>
<dbReference type="Gene3D" id="2.30.38.10">
    <property type="entry name" value="Luciferase, Domain 3"/>
    <property type="match status" value="1"/>
</dbReference>
<dbReference type="PROSITE" id="PS00455">
    <property type="entry name" value="AMP_BINDING"/>
    <property type="match status" value="1"/>
</dbReference>
<comment type="caution">
    <text evidence="5">The sequence shown here is derived from an EMBL/GenBank/DDBJ whole genome shotgun (WGS) entry which is preliminary data.</text>
</comment>
<reference evidence="6 7" key="1">
    <citation type="submission" date="2017-12" db="EMBL/GenBank/DDBJ databases">
        <authorList>
            <person name="Paulsen S."/>
            <person name="Gram L.K."/>
        </authorList>
    </citation>
    <scope>NUCLEOTIDE SEQUENCE [LARGE SCALE GENOMIC DNA]</scope>
    <source>
        <strain evidence="5 7">S2231</strain>
        <strain evidence="4 6">S2233</strain>
    </source>
</reference>
<dbReference type="Pfam" id="PF18563">
    <property type="entry name" value="TubC_N"/>
    <property type="match status" value="1"/>
</dbReference>
<dbReference type="Gene3D" id="3.30.300.30">
    <property type="match status" value="1"/>
</dbReference>
<dbReference type="PANTHER" id="PTHR45527">
    <property type="entry name" value="NONRIBOSOMAL PEPTIDE SYNTHETASE"/>
    <property type="match status" value="1"/>
</dbReference>
<name>A0A5S3XQG5_9GAMM</name>
<dbReference type="InterPro" id="IPR023213">
    <property type="entry name" value="CAT-like_dom_sf"/>
</dbReference>
<dbReference type="SUPFAM" id="SSF56801">
    <property type="entry name" value="Acetyl-CoA synthetase-like"/>
    <property type="match status" value="1"/>
</dbReference>
<dbReference type="AlphaFoldDB" id="A0A5S3XQG5"/>
<dbReference type="InterPro" id="IPR036736">
    <property type="entry name" value="ACP-like_sf"/>
</dbReference>
<evidence type="ECO:0000313" key="4">
    <source>
        <dbReference type="EMBL" id="TMP43900.1"/>
    </source>
</evidence>
<evidence type="ECO:0000313" key="5">
    <source>
        <dbReference type="EMBL" id="TMP58541.1"/>
    </source>
</evidence>
<protein>
    <recommendedName>
        <fullName evidence="3">Carrier domain-containing protein</fullName>
    </recommendedName>
</protein>
<keyword evidence="6" id="KW-1185">Reference proteome</keyword>
<dbReference type="Gene3D" id="1.10.10.1830">
    <property type="entry name" value="Non-ribosomal peptide synthase, adenylation domain"/>
    <property type="match status" value="1"/>
</dbReference>
<dbReference type="PROSITE" id="PS50075">
    <property type="entry name" value="CARRIER"/>
    <property type="match status" value="1"/>
</dbReference>
<dbReference type="InterPro" id="IPR045851">
    <property type="entry name" value="AMP-bd_C_sf"/>
</dbReference>
<dbReference type="Gene3D" id="3.30.559.10">
    <property type="entry name" value="Chloramphenicol acetyltransferase-like domain"/>
    <property type="match status" value="1"/>
</dbReference>
<proteinExistence type="predicted"/>
<dbReference type="InterPro" id="IPR009081">
    <property type="entry name" value="PP-bd_ACP"/>
</dbReference>
<dbReference type="Pfam" id="PF00668">
    <property type="entry name" value="Condensation"/>
    <property type="match status" value="1"/>
</dbReference>
<dbReference type="InterPro" id="IPR041464">
    <property type="entry name" value="TubC_N"/>
</dbReference>
<accession>A0A5S3XQG5</accession>
<dbReference type="InterPro" id="IPR010071">
    <property type="entry name" value="AA_adenyl_dom"/>
</dbReference>
<dbReference type="Pfam" id="PF13193">
    <property type="entry name" value="AMP-binding_C"/>
    <property type="match status" value="1"/>
</dbReference>
<dbReference type="GO" id="GO:0031177">
    <property type="term" value="F:phosphopantetheine binding"/>
    <property type="evidence" value="ECO:0007669"/>
    <property type="project" value="InterPro"/>
</dbReference>
<evidence type="ECO:0000313" key="6">
    <source>
        <dbReference type="Proteomes" id="UP000305730"/>
    </source>
</evidence>
<keyword evidence="2" id="KW-0597">Phosphoprotein</keyword>
<evidence type="ECO:0000259" key="3">
    <source>
        <dbReference type="PROSITE" id="PS50075"/>
    </source>
</evidence>
<evidence type="ECO:0000256" key="1">
    <source>
        <dbReference type="ARBA" id="ARBA00022450"/>
    </source>
</evidence>
<dbReference type="EMBL" id="PNCK01000026">
    <property type="protein sequence ID" value="TMP43900.1"/>
    <property type="molecule type" value="Genomic_DNA"/>
</dbReference>
<dbReference type="NCBIfam" id="TIGR01733">
    <property type="entry name" value="AA-adenyl-dom"/>
    <property type="match status" value="1"/>
</dbReference>
<reference evidence="5" key="3">
    <citation type="submission" date="2019-09" db="EMBL/GenBank/DDBJ databases">
        <title>Co-occurence of chitin degradation, pigmentation and bioactivity in marine Pseudoalteromonas.</title>
        <authorList>
            <person name="Sonnenschein E.C."/>
            <person name="Bech P.K."/>
        </authorList>
    </citation>
    <scope>NUCLEOTIDE SEQUENCE</scope>
    <source>
        <strain evidence="5">S2231</strain>
        <strain evidence="6">S2233</strain>
    </source>
</reference>
<dbReference type="EMBL" id="PNCL01000056">
    <property type="protein sequence ID" value="TMP58541.1"/>
    <property type="molecule type" value="Genomic_DNA"/>
</dbReference>
<dbReference type="PRINTS" id="PR00154">
    <property type="entry name" value="AMPBINDING"/>
</dbReference>
<dbReference type="GO" id="GO:0043041">
    <property type="term" value="P:amino acid activation for nonribosomal peptide biosynthetic process"/>
    <property type="evidence" value="ECO:0007669"/>
    <property type="project" value="TreeGrafter"/>
</dbReference>
<dbReference type="InterPro" id="IPR000873">
    <property type="entry name" value="AMP-dep_synth/lig_dom"/>
</dbReference>